<accession>A0A1H8ZL33</accession>
<reference evidence="1 2" key="1">
    <citation type="submission" date="2016-10" db="EMBL/GenBank/DDBJ databases">
        <authorList>
            <person name="de Groot N.N."/>
        </authorList>
    </citation>
    <scope>NUCLEOTIDE SEQUENCE [LARGE SCALE GENOMIC DNA]</scope>
    <source>
        <strain evidence="1 2">A52C2</strain>
    </source>
</reference>
<protein>
    <submittedName>
        <fullName evidence="1">Uncharacterized protein</fullName>
    </submittedName>
</protein>
<dbReference type="AlphaFoldDB" id="A0A1H8ZL33"/>
<dbReference type="STRING" id="1855383.SAMN05216548_101187"/>
<dbReference type="EMBL" id="FOFG01000001">
    <property type="protein sequence ID" value="SEP65229.1"/>
    <property type="molecule type" value="Genomic_DNA"/>
</dbReference>
<dbReference type="RefSeq" id="WP_092494713.1">
    <property type="nucleotide sequence ID" value="NZ_FOFG01000001.1"/>
</dbReference>
<keyword evidence="2" id="KW-1185">Reference proteome</keyword>
<evidence type="ECO:0000313" key="1">
    <source>
        <dbReference type="EMBL" id="SEP65229.1"/>
    </source>
</evidence>
<proteinExistence type="predicted"/>
<name>A0A1H8ZL33_9HYPH</name>
<organism evidence="1 2">
    <name type="scientific">Faunimonas pinastri</name>
    <dbReference type="NCBI Taxonomy" id="1855383"/>
    <lineage>
        <taxon>Bacteria</taxon>
        <taxon>Pseudomonadati</taxon>
        <taxon>Pseudomonadota</taxon>
        <taxon>Alphaproteobacteria</taxon>
        <taxon>Hyphomicrobiales</taxon>
        <taxon>Afifellaceae</taxon>
        <taxon>Faunimonas</taxon>
    </lineage>
</organism>
<evidence type="ECO:0000313" key="2">
    <source>
        <dbReference type="Proteomes" id="UP000199647"/>
    </source>
</evidence>
<gene>
    <name evidence="1" type="ORF">SAMN05216548_101187</name>
</gene>
<dbReference type="InterPro" id="IPR046083">
    <property type="entry name" value="DUF6101"/>
</dbReference>
<dbReference type="Pfam" id="PF19596">
    <property type="entry name" value="DUF6101"/>
    <property type="match status" value="1"/>
</dbReference>
<sequence>MRQTDLHDVLALNAHGIAGRDPHPANARSGDGAACFTTFDRRTVVLVRPVAGVNCMLRVGANLYEGVRLLEEDGLYVVRLVHRDPGLTVDVLATDDADEAVERCERLARALALPALGADGTAETSVRRIGRVIATAPEARRPSGMARRPRFLARRRTGDAAARFERIEPTDILDRH</sequence>
<dbReference type="Proteomes" id="UP000199647">
    <property type="component" value="Unassembled WGS sequence"/>
</dbReference>